<protein>
    <submittedName>
        <fullName evidence="7">LysR family transcriptional regulator</fullName>
    </submittedName>
</protein>
<keyword evidence="4" id="KW-0010">Activator</keyword>
<evidence type="ECO:0000256" key="3">
    <source>
        <dbReference type="ARBA" id="ARBA00023125"/>
    </source>
</evidence>
<dbReference type="PANTHER" id="PTHR30293">
    <property type="entry name" value="TRANSCRIPTIONAL REGULATORY PROTEIN NAC-RELATED"/>
    <property type="match status" value="1"/>
</dbReference>
<comment type="caution">
    <text evidence="7">The sequence shown here is derived from an EMBL/GenBank/DDBJ whole genome shotgun (WGS) entry which is preliminary data.</text>
</comment>
<organism evidence="7 8">
    <name type="scientific">Azospirillum brasilense</name>
    <dbReference type="NCBI Taxonomy" id="192"/>
    <lineage>
        <taxon>Bacteria</taxon>
        <taxon>Pseudomonadati</taxon>
        <taxon>Pseudomonadota</taxon>
        <taxon>Alphaproteobacteria</taxon>
        <taxon>Rhodospirillales</taxon>
        <taxon>Azospirillaceae</taxon>
        <taxon>Azospirillum</taxon>
    </lineage>
</organism>
<evidence type="ECO:0000259" key="6">
    <source>
        <dbReference type="PROSITE" id="PS50931"/>
    </source>
</evidence>
<dbReference type="InterPro" id="IPR036388">
    <property type="entry name" value="WH-like_DNA-bd_sf"/>
</dbReference>
<dbReference type="SUPFAM" id="SSF53850">
    <property type="entry name" value="Periplasmic binding protein-like II"/>
    <property type="match status" value="1"/>
</dbReference>
<evidence type="ECO:0000256" key="4">
    <source>
        <dbReference type="ARBA" id="ARBA00023159"/>
    </source>
</evidence>
<dbReference type="Proteomes" id="UP000316083">
    <property type="component" value="Unassembled WGS sequence"/>
</dbReference>
<feature type="domain" description="HTH lysR-type" evidence="6">
    <location>
        <begin position="1"/>
        <end position="58"/>
    </location>
</feature>
<dbReference type="AlphaFoldDB" id="A0A560BCL0"/>
<dbReference type="Gene3D" id="1.10.10.10">
    <property type="entry name" value="Winged helix-like DNA-binding domain superfamily/Winged helix DNA-binding domain"/>
    <property type="match status" value="1"/>
</dbReference>
<dbReference type="GO" id="GO:2000142">
    <property type="term" value="P:regulation of DNA-templated transcription initiation"/>
    <property type="evidence" value="ECO:0007669"/>
    <property type="project" value="TreeGrafter"/>
</dbReference>
<evidence type="ECO:0000256" key="1">
    <source>
        <dbReference type="ARBA" id="ARBA00009437"/>
    </source>
</evidence>
<dbReference type="Pfam" id="PF00126">
    <property type="entry name" value="HTH_1"/>
    <property type="match status" value="1"/>
</dbReference>
<dbReference type="PRINTS" id="PR00039">
    <property type="entry name" value="HTHLYSR"/>
</dbReference>
<evidence type="ECO:0000256" key="5">
    <source>
        <dbReference type="ARBA" id="ARBA00023163"/>
    </source>
</evidence>
<keyword evidence="5" id="KW-0804">Transcription</keyword>
<comment type="similarity">
    <text evidence="1">Belongs to the LysR transcriptional regulatory family.</text>
</comment>
<dbReference type="EMBL" id="VITF01000004">
    <property type="protein sequence ID" value="TWA70209.1"/>
    <property type="molecule type" value="Genomic_DNA"/>
</dbReference>
<dbReference type="Gene3D" id="3.40.190.290">
    <property type="match status" value="1"/>
</dbReference>
<dbReference type="PANTHER" id="PTHR30293:SF0">
    <property type="entry name" value="NITROGEN ASSIMILATION REGULATORY PROTEIN NAC"/>
    <property type="match status" value="1"/>
</dbReference>
<dbReference type="InterPro" id="IPR005119">
    <property type="entry name" value="LysR_subst-bd"/>
</dbReference>
<dbReference type="PROSITE" id="PS50931">
    <property type="entry name" value="HTH_LYSR"/>
    <property type="match status" value="1"/>
</dbReference>
<evidence type="ECO:0000313" key="8">
    <source>
        <dbReference type="Proteomes" id="UP000316083"/>
    </source>
</evidence>
<dbReference type="InterPro" id="IPR036390">
    <property type="entry name" value="WH_DNA-bd_sf"/>
</dbReference>
<evidence type="ECO:0000256" key="2">
    <source>
        <dbReference type="ARBA" id="ARBA00023015"/>
    </source>
</evidence>
<gene>
    <name evidence="7" type="ORF">FBZ82_104369</name>
</gene>
<sequence length="310" mass="34335">MDLRQLQYFVCLFEEGNVTRAARRLNVVQPALSMQIAKLEAELNEKLFERSSQGMIPTAAGRTMYRLFLPILRDIAAAKQEISNLSGRISGHVAIGLIASVTQSALSQTVERFSSQYPSVELDVTEGYTANFVEQVTTGQLDIALINRSRKKLALTTEDILQEEMVLVSGTAQGPAIVEPVRLADLSRYRLVIPSKRHGLRAVLEQEMEAQGIDLKPKLEIDSLISIAELVARTDWVTVLPSIGVHRGLADGTLRAHRIVDPAIARTLAWIHNPRRPLSLAAVRFMEIMNERLLEAARSTSSVTADHHAQ</sequence>
<dbReference type="FunFam" id="1.10.10.10:FF:000001">
    <property type="entry name" value="LysR family transcriptional regulator"/>
    <property type="match status" value="1"/>
</dbReference>
<evidence type="ECO:0000313" key="7">
    <source>
        <dbReference type="EMBL" id="TWA70209.1"/>
    </source>
</evidence>
<keyword evidence="2" id="KW-0805">Transcription regulation</keyword>
<reference evidence="7 8" key="1">
    <citation type="submission" date="2019-06" db="EMBL/GenBank/DDBJ databases">
        <title>Genomic Encyclopedia of Type Strains, Phase IV (KMG-V): Genome sequencing to study the core and pangenomes of soil and plant-associated prokaryotes.</title>
        <authorList>
            <person name="Whitman W."/>
        </authorList>
    </citation>
    <scope>NUCLEOTIDE SEQUENCE [LARGE SCALE GENOMIC DNA]</scope>
    <source>
        <strain evidence="7 8">BR 11796</strain>
    </source>
</reference>
<keyword evidence="3" id="KW-0238">DNA-binding</keyword>
<accession>A0A560BCL0</accession>
<dbReference type="GO" id="GO:0003700">
    <property type="term" value="F:DNA-binding transcription factor activity"/>
    <property type="evidence" value="ECO:0007669"/>
    <property type="project" value="InterPro"/>
</dbReference>
<name>A0A560BCL0_AZOBR</name>
<dbReference type="Pfam" id="PF03466">
    <property type="entry name" value="LysR_substrate"/>
    <property type="match status" value="1"/>
</dbReference>
<proteinExistence type="inferred from homology"/>
<dbReference type="InterPro" id="IPR000847">
    <property type="entry name" value="LysR_HTH_N"/>
</dbReference>
<dbReference type="SUPFAM" id="SSF46785">
    <property type="entry name" value="Winged helix' DNA-binding domain"/>
    <property type="match status" value="1"/>
</dbReference>
<dbReference type="GO" id="GO:0003677">
    <property type="term" value="F:DNA binding"/>
    <property type="evidence" value="ECO:0007669"/>
    <property type="project" value="UniProtKB-KW"/>
</dbReference>